<proteinExistence type="predicted"/>
<dbReference type="CDD" id="cd02440">
    <property type="entry name" value="AdoMet_MTases"/>
    <property type="match status" value="1"/>
</dbReference>
<dbReference type="Proteomes" id="UP000621492">
    <property type="component" value="Unassembled WGS sequence"/>
</dbReference>
<dbReference type="Pfam" id="PF13649">
    <property type="entry name" value="Methyltransf_25"/>
    <property type="match status" value="1"/>
</dbReference>
<evidence type="ECO:0000313" key="3">
    <source>
        <dbReference type="Proteomes" id="UP000621492"/>
    </source>
</evidence>
<comment type="caution">
    <text evidence="2">The sequence shown here is derived from an EMBL/GenBank/DDBJ whole genome shotgun (WGS) entry which is preliminary data.</text>
</comment>
<dbReference type="EMBL" id="BMJD01000040">
    <property type="protein sequence ID" value="GGB55648.1"/>
    <property type="molecule type" value="Genomic_DNA"/>
</dbReference>
<dbReference type="InterPro" id="IPR041698">
    <property type="entry name" value="Methyltransf_25"/>
</dbReference>
<dbReference type="SUPFAM" id="SSF53335">
    <property type="entry name" value="S-adenosyl-L-methionine-dependent methyltransferases"/>
    <property type="match status" value="1"/>
</dbReference>
<protein>
    <recommendedName>
        <fullName evidence="1">Methyltransferase domain-containing protein</fullName>
    </recommendedName>
</protein>
<name>A0A9W5U0Z5_9BACI</name>
<dbReference type="RefSeq" id="WP_102415907.1">
    <property type="nucleotide sequence ID" value="NZ_BMJD01000040.1"/>
</dbReference>
<dbReference type="AlphaFoldDB" id="A0A9W5U0Z5"/>
<reference evidence="2" key="2">
    <citation type="submission" date="2020-09" db="EMBL/GenBank/DDBJ databases">
        <authorList>
            <person name="Sun Q."/>
            <person name="Zhou Y."/>
        </authorList>
    </citation>
    <scope>NUCLEOTIDE SEQUENCE</scope>
    <source>
        <strain evidence="2">CGMCC 1.15454</strain>
    </source>
</reference>
<feature type="domain" description="Methyltransferase" evidence="1">
    <location>
        <begin position="46"/>
        <end position="142"/>
    </location>
</feature>
<evidence type="ECO:0000313" key="2">
    <source>
        <dbReference type="EMBL" id="GGB55648.1"/>
    </source>
</evidence>
<evidence type="ECO:0000259" key="1">
    <source>
        <dbReference type="Pfam" id="PF13649"/>
    </source>
</evidence>
<gene>
    <name evidence="2" type="ORF">GCM10011409_36630</name>
</gene>
<organism evidence="2 3">
    <name type="scientific">Lentibacillus populi</name>
    <dbReference type="NCBI Taxonomy" id="1827502"/>
    <lineage>
        <taxon>Bacteria</taxon>
        <taxon>Bacillati</taxon>
        <taxon>Bacillota</taxon>
        <taxon>Bacilli</taxon>
        <taxon>Bacillales</taxon>
        <taxon>Bacillaceae</taxon>
        <taxon>Lentibacillus</taxon>
    </lineage>
</organism>
<sequence>MKKLFSQFAKPTGATGKIFGLLMAKENKQINRWTIDFLDIKDHDHIVEIGFGSGQAMEEILGSGKHLYITGIDPSEVMVYQALRRLNKHLINGQIQFFERYADDFPKLSRKIDNVLAINNVSFWNKPVVTLTKIYKQMNHGGRIALTLRPHEKGATDETTNLIGGQLKSMLVKAGFSEIAIFIKPTKPNDTVCAVGRKAH</sequence>
<dbReference type="Gene3D" id="3.40.50.150">
    <property type="entry name" value="Vaccinia Virus protein VP39"/>
    <property type="match status" value="1"/>
</dbReference>
<dbReference type="InterPro" id="IPR029063">
    <property type="entry name" value="SAM-dependent_MTases_sf"/>
</dbReference>
<accession>A0A9W5U0Z5</accession>
<reference evidence="2" key="1">
    <citation type="journal article" date="2014" name="Int. J. Syst. Evol. Microbiol.">
        <title>Complete genome sequence of Corynebacterium casei LMG S-19264T (=DSM 44701T), isolated from a smear-ripened cheese.</title>
        <authorList>
            <consortium name="US DOE Joint Genome Institute (JGI-PGF)"/>
            <person name="Walter F."/>
            <person name="Albersmeier A."/>
            <person name="Kalinowski J."/>
            <person name="Ruckert C."/>
        </authorList>
    </citation>
    <scope>NUCLEOTIDE SEQUENCE</scope>
    <source>
        <strain evidence="2">CGMCC 1.15454</strain>
    </source>
</reference>
<keyword evidence="3" id="KW-1185">Reference proteome</keyword>